<organism evidence="2 3">
    <name type="scientific">Lentinus tigrinus ALCF2SS1-6</name>
    <dbReference type="NCBI Taxonomy" id="1328759"/>
    <lineage>
        <taxon>Eukaryota</taxon>
        <taxon>Fungi</taxon>
        <taxon>Dikarya</taxon>
        <taxon>Basidiomycota</taxon>
        <taxon>Agaricomycotina</taxon>
        <taxon>Agaricomycetes</taxon>
        <taxon>Polyporales</taxon>
        <taxon>Polyporaceae</taxon>
        <taxon>Lentinus</taxon>
    </lineage>
</organism>
<proteinExistence type="predicted"/>
<evidence type="ECO:0000313" key="2">
    <source>
        <dbReference type="EMBL" id="RPD57930.1"/>
    </source>
</evidence>
<dbReference type="EMBL" id="ML122278">
    <property type="protein sequence ID" value="RPD57930.1"/>
    <property type="molecule type" value="Genomic_DNA"/>
</dbReference>
<keyword evidence="3" id="KW-1185">Reference proteome</keyword>
<gene>
    <name evidence="2" type="ORF">L227DRAFT_655198</name>
</gene>
<feature type="region of interest" description="Disordered" evidence="1">
    <location>
        <begin position="257"/>
        <end position="277"/>
    </location>
</feature>
<sequence length="322" mass="36053">MSSHWKSLPGVPSDVPTHDPTCPLCKAPVTSWYKHNPFANSYLTGEIIRLHESVHAPIDEIFARSKVALSPARAASKGPRPAIVFGKARPIRPSKGRPIPTTDVLLLTTYKEIHSSKLLPVILKDYFAIPVSPHCEAGTCEFHIHIHPEWQKANTWLLLYPVDSSGAVDGGWQYMNRVGMSQTDLSFKVADKYLSILGSTWHERMDTYVRKCKDLAGYEENCRSVYDIFRDENSWEQRLHDMLPHRIDNIPSYIEPLNESESKGEQPVSPAETSTSHIDSMMSIGRKILTLEPVSKAVNVLFFGTIPAMQDTPAPGGQHDVD</sequence>
<evidence type="ECO:0000313" key="3">
    <source>
        <dbReference type="Proteomes" id="UP000313359"/>
    </source>
</evidence>
<protein>
    <submittedName>
        <fullName evidence="2">Uncharacterized protein</fullName>
    </submittedName>
</protein>
<evidence type="ECO:0000256" key="1">
    <source>
        <dbReference type="SAM" id="MobiDB-lite"/>
    </source>
</evidence>
<reference evidence="2" key="1">
    <citation type="journal article" date="2018" name="Genome Biol. Evol.">
        <title>Genomics and development of Lentinus tigrinus, a white-rot wood-decaying mushroom with dimorphic fruiting bodies.</title>
        <authorList>
            <person name="Wu B."/>
            <person name="Xu Z."/>
            <person name="Knudson A."/>
            <person name="Carlson A."/>
            <person name="Chen N."/>
            <person name="Kovaka S."/>
            <person name="LaButti K."/>
            <person name="Lipzen A."/>
            <person name="Pennachio C."/>
            <person name="Riley R."/>
            <person name="Schakwitz W."/>
            <person name="Umezawa K."/>
            <person name="Ohm R.A."/>
            <person name="Grigoriev I.V."/>
            <person name="Nagy L.G."/>
            <person name="Gibbons J."/>
            <person name="Hibbett D."/>
        </authorList>
    </citation>
    <scope>NUCLEOTIDE SEQUENCE [LARGE SCALE GENOMIC DNA]</scope>
    <source>
        <strain evidence="2">ALCF2SS1-6</strain>
    </source>
</reference>
<dbReference type="OrthoDB" id="2754335at2759"/>
<dbReference type="Proteomes" id="UP000313359">
    <property type="component" value="Unassembled WGS sequence"/>
</dbReference>
<dbReference type="AlphaFoldDB" id="A0A5C2S344"/>
<accession>A0A5C2S344</accession>
<name>A0A5C2S344_9APHY</name>